<evidence type="ECO:0000313" key="2">
    <source>
        <dbReference type="Proteomes" id="UP000233332"/>
    </source>
</evidence>
<keyword evidence="2" id="KW-1185">Reference proteome</keyword>
<name>A0A2N3L1T3_9PROT</name>
<gene>
    <name evidence="1" type="ORF">COO92_19185</name>
</gene>
<sequence length="184" mass="20418">MTHYDWGSGAIVTPEEPKKKKNVQIIPAQTDLKRRAVNFVKGFDINLSPEQLEELENVVQRSTETFVRDVGKELMDCRKIVIGALGDKSRRPEAVAACGDLAYSVKALGGTFQYPLMTQIAKSMESFVADRTTANEKQLLVSQLHIDSLYVILASRVTGFGTTVEQATVAALTKLAERYELPRE</sequence>
<dbReference type="Proteomes" id="UP000233332">
    <property type="component" value="Unassembled WGS sequence"/>
</dbReference>
<proteinExistence type="predicted"/>
<dbReference type="AlphaFoldDB" id="A0A2N3L1T3"/>
<reference evidence="1 2" key="1">
    <citation type="submission" date="2017-09" db="EMBL/GenBank/DDBJ databases">
        <title>Biodiversity and function of Thalassospira species in the particle-attached aromatic-hydrocarbon-degrading consortia from the surface seawater of the China South Sea.</title>
        <authorList>
            <person name="Dong C."/>
            <person name="Lai Q."/>
            <person name="Shao Z."/>
        </authorList>
    </citation>
    <scope>NUCLEOTIDE SEQUENCE [LARGE SCALE GENOMIC DNA]</scope>
    <source>
        <strain evidence="1 2">139Z-12</strain>
    </source>
</reference>
<organism evidence="1 2">
    <name type="scientific">Thalassospira lohafexi</name>
    <dbReference type="NCBI Taxonomy" id="744227"/>
    <lineage>
        <taxon>Bacteria</taxon>
        <taxon>Pseudomonadati</taxon>
        <taxon>Pseudomonadota</taxon>
        <taxon>Alphaproteobacteria</taxon>
        <taxon>Rhodospirillales</taxon>
        <taxon>Thalassospiraceae</taxon>
        <taxon>Thalassospira</taxon>
    </lineage>
</organism>
<dbReference type="EMBL" id="NXGX01000009">
    <property type="protein sequence ID" value="PKR56774.1"/>
    <property type="molecule type" value="Genomic_DNA"/>
</dbReference>
<comment type="caution">
    <text evidence="1">The sequence shown here is derived from an EMBL/GenBank/DDBJ whole genome shotgun (WGS) entry which is preliminary data.</text>
</comment>
<evidence type="ECO:0000313" key="1">
    <source>
        <dbReference type="EMBL" id="PKR56774.1"/>
    </source>
</evidence>
<protein>
    <submittedName>
        <fullName evidence="1">Transcriptional regulator</fullName>
    </submittedName>
</protein>
<accession>A0A2N3L1T3</accession>